<sequence length="235" mass="24607">MSDALMTSLDVGYRALVIGASGGIGGALAGKLADDGNCEKLVQLSRRNDGFDITDEASVRRAAEALAPQAFDIILCATGALTIDGVGPEKSIRHISQNAMMAQFAVNAAGPAIVLKHFVPLLAKRKRVIMAFLSARVGSIGDNGLGGWISYRSAKAALNQIVHTAAIEVARSSPLATVVTIHPGTVMTALSDPFSSGHPRTEPDDAAHQILRTVDGLQPDDTGKFFAYDGSTIPW</sequence>
<reference evidence="2" key="2">
    <citation type="journal article" date="2023" name="MicrobiologyOpen">
        <title>Genomics of the tumorigenes clade of the family Rhizobiaceae and description of Rhizobium rhododendri sp. nov.</title>
        <authorList>
            <person name="Kuzmanovic N."/>
            <person name="diCenzo G.C."/>
            <person name="Bunk B."/>
            <person name="Sproeer C."/>
            <person name="Fruehling A."/>
            <person name="Neumann-Schaal M."/>
            <person name="Overmann J."/>
            <person name="Smalla K."/>
        </authorList>
    </citation>
    <scope>NUCLEOTIDE SEQUENCE [LARGE SCALE GENOMIC DNA]</scope>
    <source>
        <strain evidence="2">1078</strain>
        <plasmid evidence="2">unnamed2</plasmid>
    </source>
</reference>
<accession>A0AAF1KTH6</accession>
<dbReference type="EMBL" id="CP117259">
    <property type="protein sequence ID" value="WFR98918.1"/>
    <property type="molecule type" value="Genomic_DNA"/>
</dbReference>
<dbReference type="Pfam" id="PF13561">
    <property type="entry name" value="adh_short_C2"/>
    <property type="match status" value="1"/>
</dbReference>
<evidence type="ECO:0000313" key="2">
    <source>
        <dbReference type="Proteomes" id="UP000249499"/>
    </source>
</evidence>
<gene>
    <name evidence="1" type="ORF">PR017_26425</name>
</gene>
<dbReference type="InterPro" id="IPR051468">
    <property type="entry name" value="Fungal_SecMetab_SDRs"/>
</dbReference>
<dbReference type="SUPFAM" id="SSF51735">
    <property type="entry name" value="NAD(P)-binding Rossmann-fold domains"/>
    <property type="match status" value="1"/>
</dbReference>
<organism evidence="1 2">
    <name type="scientific">Rhizobium tumorigenes</name>
    <dbReference type="NCBI Taxonomy" id="2041385"/>
    <lineage>
        <taxon>Bacteria</taxon>
        <taxon>Pseudomonadati</taxon>
        <taxon>Pseudomonadota</taxon>
        <taxon>Alphaproteobacteria</taxon>
        <taxon>Hyphomicrobiales</taxon>
        <taxon>Rhizobiaceae</taxon>
        <taxon>Rhizobium/Agrobacterium group</taxon>
        <taxon>Rhizobium</taxon>
    </lineage>
</organism>
<geneLocation type="plasmid" evidence="1 2">
    <name>unnamed2</name>
</geneLocation>
<dbReference type="Proteomes" id="UP000249499">
    <property type="component" value="Plasmid unnamed2"/>
</dbReference>
<dbReference type="PANTHER" id="PTHR43544">
    <property type="entry name" value="SHORT-CHAIN DEHYDROGENASE/REDUCTASE"/>
    <property type="match status" value="1"/>
</dbReference>
<dbReference type="PANTHER" id="PTHR43544:SF12">
    <property type="entry name" value="NAD(P)-BINDING ROSSMANN-FOLD SUPERFAMILY PROTEIN"/>
    <property type="match status" value="1"/>
</dbReference>
<dbReference type="PRINTS" id="PR00081">
    <property type="entry name" value="GDHRDH"/>
</dbReference>
<dbReference type="RefSeq" id="WP_240539028.1">
    <property type="nucleotide sequence ID" value="NZ_CP117259.1"/>
</dbReference>
<dbReference type="Gene3D" id="3.40.50.720">
    <property type="entry name" value="NAD(P)-binding Rossmann-like Domain"/>
    <property type="match status" value="1"/>
</dbReference>
<protein>
    <submittedName>
        <fullName evidence="1">SDR family NAD(P)-dependent oxidoreductase</fullName>
    </submittedName>
</protein>
<dbReference type="InterPro" id="IPR036291">
    <property type="entry name" value="NAD(P)-bd_dom_sf"/>
</dbReference>
<reference evidence="1 2" key="1">
    <citation type="journal article" date="2018" name="Sci. Rep.">
        <title>Rhizobium tumorigenes sp. nov., a novel plant tumorigenic bacterium isolated from cane gall tumors on thornless blackberry.</title>
        <authorList>
            <person name="Kuzmanovi N."/>
            <person name="Smalla K."/>
            <person name="Gronow S."/>
            <person name="PuBawska J."/>
        </authorList>
    </citation>
    <scope>NUCLEOTIDE SEQUENCE [LARGE SCALE GENOMIC DNA]</scope>
    <source>
        <strain evidence="1 2">1078</strain>
    </source>
</reference>
<dbReference type="InterPro" id="IPR002347">
    <property type="entry name" value="SDR_fam"/>
</dbReference>
<dbReference type="GO" id="GO:0016491">
    <property type="term" value="F:oxidoreductase activity"/>
    <property type="evidence" value="ECO:0007669"/>
    <property type="project" value="TreeGrafter"/>
</dbReference>
<keyword evidence="1" id="KW-0614">Plasmid</keyword>
<dbReference type="GO" id="GO:0005737">
    <property type="term" value="C:cytoplasm"/>
    <property type="evidence" value="ECO:0007669"/>
    <property type="project" value="TreeGrafter"/>
</dbReference>
<name>A0AAF1KTH6_9HYPH</name>
<dbReference type="KEGG" id="rtu:PR017_26425"/>
<dbReference type="AlphaFoldDB" id="A0AAF1KTH6"/>
<keyword evidence="2" id="KW-1185">Reference proteome</keyword>
<proteinExistence type="predicted"/>
<evidence type="ECO:0000313" key="1">
    <source>
        <dbReference type="EMBL" id="WFR98918.1"/>
    </source>
</evidence>